<dbReference type="Gene3D" id="3.10.129.10">
    <property type="entry name" value="Hotdog Thioesterase"/>
    <property type="match status" value="1"/>
</dbReference>
<feature type="domain" description="Thioesterase" evidence="8">
    <location>
        <begin position="53"/>
        <end position="123"/>
    </location>
</feature>
<accession>A0ABU2NLV0</accession>
<proteinExistence type="inferred from homology"/>
<evidence type="ECO:0000256" key="6">
    <source>
        <dbReference type="ARBA" id="ARBA00040062"/>
    </source>
</evidence>
<evidence type="ECO:0000313" key="9">
    <source>
        <dbReference type="EMBL" id="MDT0377452.1"/>
    </source>
</evidence>
<evidence type="ECO:0000256" key="7">
    <source>
        <dbReference type="ARBA" id="ARBA00048062"/>
    </source>
</evidence>
<dbReference type="SUPFAM" id="SSF54637">
    <property type="entry name" value="Thioesterase/thiol ester dehydrase-isomerase"/>
    <property type="match status" value="1"/>
</dbReference>
<dbReference type="Proteomes" id="UP001183414">
    <property type="component" value="Unassembled WGS sequence"/>
</dbReference>
<dbReference type="RefSeq" id="WP_311671435.1">
    <property type="nucleotide sequence ID" value="NZ_JAVREQ010000001.1"/>
</dbReference>
<comment type="similarity">
    <text evidence="4">Belongs to the YigI thioesterase family.</text>
</comment>
<comment type="caution">
    <text evidence="9">The sequence shown here is derived from an EMBL/GenBank/DDBJ whole genome shotgun (WGS) entry which is preliminary data.</text>
</comment>
<protein>
    <recommendedName>
        <fullName evidence="6">Medium/long-chain acyl-CoA thioesterase YigI</fullName>
        <ecNumber evidence="5">3.1.2.20</ecNumber>
    </recommendedName>
</protein>
<organism evidence="9 10">
    <name type="scientific">Streptomyces hazeniae</name>
    <dbReference type="NCBI Taxonomy" id="3075538"/>
    <lineage>
        <taxon>Bacteria</taxon>
        <taxon>Bacillati</taxon>
        <taxon>Actinomycetota</taxon>
        <taxon>Actinomycetes</taxon>
        <taxon>Kitasatosporales</taxon>
        <taxon>Streptomycetaceae</taxon>
        <taxon>Streptomyces</taxon>
    </lineage>
</organism>
<evidence type="ECO:0000256" key="2">
    <source>
        <dbReference type="ARBA" id="ARBA00035880"/>
    </source>
</evidence>
<dbReference type="Pfam" id="PF03061">
    <property type="entry name" value="4HBT"/>
    <property type="match status" value="1"/>
</dbReference>
<dbReference type="EC" id="3.1.2.20" evidence="5"/>
<gene>
    <name evidence="9" type="ORF">RM572_01510</name>
</gene>
<evidence type="ECO:0000256" key="4">
    <source>
        <dbReference type="ARBA" id="ARBA00038381"/>
    </source>
</evidence>
<dbReference type="NCBIfam" id="TIGR00369">
    <property type="entry name" value="unchar_dom_1"/>
    <property type="match status" value="1"/>
</dbReference>
<dbReference type="InterPro" id="IPR003736">
    <property type="entry name" value="PAAI_dom"/>
</dbReference>
<dbReference type="PANTHER" id="PTHR43240">
    <property type="entry name" value="1,4-DIHYDROXY-2-NAPHTHOYL-COA THIOESTERASE 1"/>
    <property type="match status" value="1"/>
</dbReference>
<comment type="catalytic activity">
    <reaction evidence="2">
        <text>a fatty acyl-CoA + H2O = a fatty acid + CoA + H(+)</text>
        <dbReference type="Rhea" id="RHEA:16781"/>
        <dbReference type="ChEBI" id="CHEBI:15377"/>
        <dbReference type="ChEBI" id="CHEBI:15378"/>
        <dbReference type="ChEBI" id="CHEBI:28868"/>
        <dbReference type="ChEBI" id="CHEBI:57287"/>
        <dbReference type="ChEBI" id="CHEBI:77636"/>
        <dbReference type="EC" id="3.1.2.20"/>
    </reaction>
</comment>
<evidence type="ECO:0000313" key="10">
    <source>
        <dbReference type="Proteomes" id="UP001183414"/>
    </source>
</evidence>
<comment type="catalytic activity">
    <reaction evidence="3">
        <text>a long-chain fatty acyl-CoA + H2O = a long-chain fatty acid + CoA + H(+)</text>
        <dbReference type="Rhea" id="RHEA:67680"/>
        <dbReference type="ChEBI" id="CHEBI:15377"/>
        <dbReference type="ChEBI" id="CHEBI:15378"/>
        <dbReference type="ChEBI" id="CHEBI:57287"/>
        <dbReference type="ChEBI" id="CHEBI:57560"/>
        <dbReference type="ChEBI" id="CHEBI:83139"/>
    </reaction>
</comment>
<dbReference type="InterPro" id="IPR006683">
    <property type="entry name" value="Thioestr_dom"/>
</dbReference>
<sequence>MHDADLDPAREKLIRESIDRQTMLATLGVEVAEVGAGRVVLELPFRGDICQQNGFVHAGAITTVADSACGYAAQTLMPEGSDVLSVEFKVNLLRPAVGERFRAEAAVVRAGRTLTVCSADVFALAADGSSKQIALMQATMTTVHPAPRPAS</sequence>
<comment type="catalytic activity">
    <reaction evidence="7">
        <text>a medium-chain fatty acyl-CoA + H2O = a medium-chain fatty acid + CoA + H(+)</text>
        <dbReference type="Rhea" id="RHEA:68184"/>
        <dbReference type="ChEBI" id="CHEBI:15377"/>
        <dbReference type="ChEBI" id="CHEBI:15378"/>
        <dbReference type="ChEBI" id="CHEBI:57287"/>
        <dbReference type="ChEBI" id="CHEBI:59558"/>
        <dbReference type="ChEBI" id="CHEBI:90546"/>
    </reaction>
</comment>
<evidence type="ECO:0000256" key="3">
    <source>
        <dbReference type="ARBA" id="ARBA00036002"/>
    </source>
</evidence>
<keyword evidence="10" id="KW-1185">Reference proteome</keyword>
<evidence type="ECO:0000259" key="8">
    <source>
        <dbReference type="Pfam" id="PF03061"/>
    </source>
</evidence>
<keyword evidence="1 9" id="KW-0378">Hydrolase</keyword>
<reference evidence="10" key="1">
    <citation type="submission" date="2023-07" db="EMBL/GenBank/DDBJ databases">
        <title>30 novel species of actinomycetes from the DSMZ collection.</title>
        <authorList>
            <person name="Nouioui I."/>
        </authorList>
    </citation>
    <scope>NUCLEOTIDE SEQUENCE [LARGE SCALE GENOMIC DNA]</scope>
    <source>
        <strain evidence="10">DSM 42041</strain>
    </source>
</reference>
<dbReference type="InterPro" id="IPR029069">
    <property type="entry name" value="HotDog_dom_sf"/>
</dbReference>
<evidence type="ECO:0000256" key="1">
    <source>
        <dbReference type="ARBA" id="ARBA00022801"/>
    </source>
</evidence>
<dbReference type="GO" id="GO:0016787">
    <property type="term" value="F:hydrolase activity"/>
    <property type="evidence" value="ECO:0007669"/>
    <property type="project" value="UniProtKB-KW"/>
</dbReference>
<dbReference type="EMBL" id="JAVREQ010000001">
    <property type="protein sequence ID" value="MDT0377452.1"/>
    <property type="molecule type" value="Genomic_DNA"/>
</dbReference>
<evidence type="ECO:0000256" key="5">
    <source>
        <dbReference type="ARBA" id="ARBA00038894"/>
    </source>
</evidence>
<name>A0ABU2NLV0_9ACTN</name>
<dbReference type="CDD" id="cd03443">
    <property type="entry name" value="PaaI_thioesterase"/>
    <property type="match status" value="1"/>
</dbReference>
<dbReference type="PANTHER" id="PTHR43240:SF20">
    <property type="entry name" value="MEDIUM_LONG-CHAIN ACYL-COA THIOESTERASE YIGI"/>
    <property type="match status" value="1"/>
</dbReference>